<dbReference type="Pfam" id="PF02368">
    <property type="entry name" value="Big_2"/>
    <property type="match status" value="3"/>
</dbReference>
<gene>
    <name evidence="4" type="ORF">MM59RIKEN_20890</name>
</gene>
<dbReference type="SUPFAM" id="SSF49373">
    <property type="entry name" value="Invasin/intimin cell-adhesion fragments"/>
    <property type="match status" value="3"/>
</dbReference>
<evidence type="ECO:0000313" key="5">
    <source>
        <dbReference type="Proteomes" id="UP000679848"/>
    </source>
</evidence>
<feature type="domain" description="SLH" evidence="3">
    <location>
        <begin position="1000"/>
        <end position="1055"/>
    </location>
</feature>
<dbReference type="AlphaFoldDB" id="A0A810Q991"/>
<dbReference type="InterPro" id="IPR008964">
    <property type="entry name" value="Invasin/intimin_cell_adhesion"/>
</dbReference>
<reference evidence="4" key="1">
    <citation type="submission" date="2020-09" db="EMBL/GenBank/DDBJ databases">
        <title>New species isolated from human feces.</title>
        <authorList>
            <person name="Kitahara M."/>
            <person name="Shigeno Y."/>
            <person name="Shime M."/>
            <person name="Matsumoto Y."/>
            <person name="Nakamura S."/>
            <person name="Motooka D."/>
            <person name="Fukuoka S."/>
            <person name="Nishikawa H."/>
            <person name="Benno Y."/>
        </authorList>
    </citation>
    <scope>NUCLEOTIDE SEQUENCE</scope>
    <source>
        <strain evidence="4">MM59</strain>
    </source>
</reference>
<dbReference type="InterPro" id="IPR001119">
    <property type="entry name" value="SLH_dom"/>
</dbReference>
<dbReference type="Gene3D" id="2.60.40.1080">
    <property type="match status" value="3"/>
</dbReference>
<dbReference type="Pfam" id="PF00395">
    <property type="entry name" value="SLH"/>
    <property type="match status" value="3"/>
</dbReference>
<evidence type="ECO:0000256" key="1">
    <source>
        <dbReference type="ARBA" id="ARBA00022737"/>
    </source>
</evidence>
<dbReference type="RefSeq" id="WP_213543286.1">
    <property type="nucleotide sequence ID" value="NZ_AP023420.1"/>
</dbReference>
<dbReference type="Proteomes" id="UP000679848">
    <property type="component" value="Chromosome"/>
</dbReference>
<feature type="domain" description="SLH" evidence="3">
    <location>
        <begin position="943"/>
        <end position="999"/>
    </location>
</feature>
<dbReference type="SMART" id="SM00635">
    <property type="entry name" value="BID_2"/>
    <property type="match status" value="3"/>
</dbReference>
<name>A0A810Q991_9FIRM</name>
<evidence type="ECO:0000313" key="4">
    <source>
        <dbReference type="EMBL" id="BCK84770.1"/>
    </source>
</evidence>
<feature type="signal peptide" evidence="2">
    <location>
        <begin position="1"/>
        <end position="29"/>
    </location>
</feature>
<keyword evidence="5" id="KW-1185">Reference proteome</keyword>
<dbReference type="KEGG" id="pfaa:MM59RIKEN_20890"/>
<accession>A0A810Q991</accession>
<evidence type="ECO:0000259" key="3">
    <source>
        <dbReference type="PROSITE" id="PS51272"/>
    </source>
</evidence>
<keyword evidence="2" id="KW-0732">Signal</keyword>
<feature type="chain" id="PRO_5032878134" description="SLH domain-containing protein" evidence="2">
    <location>
        <begin position="30"/>
        <end position="1055"/>
    </location>
</feature>
<feature type="domain" description="SLH" evidence="3">
    <location>
        <begin position="879"/>
        <end position="942"/>
    </location>
</feature>
<dbReference type="EMBL" id="AP023420">
    <property type="protein sequence ID" value="BCK84770.1"/>
    <property type="molecule type" value="Genomic_DNA"/>
</dbReference>
<dbReference type="PROSITE" id="PS51272">
    <property type="entry name" value="SLH"/>
    <property type="match status" value="3"/>
</dbReference>
<protein>
    <recommendedName>
        <fullName evidence="3">SLH domain-containing protein</fullName>
    </recommendedName>
</protein>
<dbReference type="InterPro" id="IPR003343">
    <property type="entry name" value="Big_2"/>
</dbReference>
<keyword evidence="1" id="KW-0677">Repeat</keyword>
<evidence type="ECO:0000256" key="2">
    <source>
        <dbReference type="SAM" id="SignalP"/>
    </source>
</evidence>
<sequence length="1055" mass="111126">MRKNCIQRAQAFLLALVLTCSLAVPAAMAEGEIRLDHSTASLEAGKTLTLTADVADTLASADVSWESSHDTIATVQPGAGNTCTVTAVAPGAATITASVKDDTSGTTYEAACAVTVTAPAVPVTGVTISTAATLNTVEKNGTLQLEAVVSPTGATNRDISWSSSAPDVASVDADGTVTGVGPGKTVITVKTEDGGFTDTREVECSGIALSKTSVKLLVNESESLSFPCYGAASGKNVVWSSSNPSVADAAAGRITGHYPGTATVTATVYGTGYTASCTVVVEEDVADAINCTVQSGQLCGFDSLLSTLNSRSREKTGAGLDYLISLSVPTSQGILYYGYVSPDAHGHGVGGTEKYYYQAGTSQMSLSEVSFVPRTDFSGTAVISYTGYATNGKSFNGTIRVDVEDVGDVSYSTASNRPLEFTAEEFTAICQARTGRSVKYIMFEQPSASRGTLYYQYSSTGQFSQRVDSNTKYYTTSTPSVNSITFVPAESYTGTVTVPYTCVDSAGGSYNGKVTITVYSASGTGRGDVEYTTGVEEKVRMNASDFNDVCREVQGTSLNYVYFDLPSSREGTLYYDYTSRNHYGSKVSDTTRYYRNSSPRISDITFVPADGFSGTVTIPYTGYDTAGDSFTGNLVIRVADEDGTVYYSTGAGKPVQFEAADFNEACLRSNGASLSRVSFELPASSKGTLYYNYTSSSGGSRVSASTSYYRSGAPQLSNVTFVPKGGYTGTVSIPFSGYDVDGSRFRGSVRISVGTSDDDIVKYSTVSGGRVYFNAADFNAACREITGDSLRYVRFTPPASRYGKLYDQYGGSEAAVTSSTSYYRSGSSRRLDDVSFLAASSYTGIVSIDYTGRSSEGETFSGVVEIQVDSAGGSTTIDIHLPFRDISSSAYYFDAVKWAVSAGITSGTTATTFSPDAACTRAQMVTFLWRAAGSPAPKSGANPFRDVSSAAYYYNAVLWAVEQGITSGTSATTFSPDAIVTRGQTVMFLYRNAGSPASGTGSAFTDVKIGDYYSPAVRWAVEQGITSGTSATTFSPSAPCTRAQIVTFLYRTFAR</sequence>
<proteinExistence type="predicted"/>
<organism evidence="4 5">
    <name type="scientific">Pusillibacter faecalis</name>
    <dbReference type="NCBI Taxonomy" id="2714358"/>
    <lineage>
        <taxon>Bacteria</taxon>
        <taxon>Bacillati</taxon>
        <taxon>Bacillota</taxon>
        <taxon>Clostridia</taxon>
        <taxon>Eubacteriales</taxon>
        <taxon>Oscillospiraceae</taxon>
        <taxon>Pusillibacter</taxon>
    </lineage>
</organism>